<keyword evidence="3" id="KW-1185">Reference proteome</keyword>
<dbReference type="EMBL" id="FQUH01000002">
    <property type="protein sequence ID" value="SHE61141.1"/>
    <property type="molecule type" value="Genomic_DNA"/>
</dbReference>
<protein>
    <recommendedName>
        <fullName evidence="4">Carboxypeptidase regulatory-like domain-containing protein</fullName>
    </recommendedName>
</protein>
<reference evidence="3" key="1">
    <citation type="submission" date="2016-11" db="EMBL/GenBank/DDBJ databases">
        <authorList>
            <person name="Varghese N."/>
            <person name="Submissions S."/>
        </authorList>
    </citation>
    <scope>NUCLEOTIDE SEQUENCE [LARGE SCALE GENOMIC DNA]</scope>
    <source>
        <strain evidence="3">DSM 21264</strain>
    </source>
</reference>
<feature type="signal peptide" evidence="1">
    <location>
        <begin position="1"/>
        <end position="18"/>
    </location>
</feature>
<evidence type="ECO:0000256" key="1">
    <source>
        <dbReference type="SAM" id="SignalP"/>
    </source>
</evidence>
<dbReference type="InterPro" id="IPR008969">
    <property type="entry name" value="CarboxyPept-like_regulatory"/>
</dbReference>
<evidence type="ECO:0008006" key="4">
    <source>
        <dbReference type="Google" id="ProtNLM"/>
    </source>
</evidence>
<gene>
    <name evidence="2" type="ORF">SAMN02745781_00583</name>
</gene>
<proteinExistence type="predicted"/>
<dbReference type="Gene3D" id="2.60.120.380">
    <property type="match status" value="1"/>
</dbReference>
<name>A0A1M4UWM3_VIBGA</name>
<evidence type="ECO:0000313" key="2">
    <source>
        <dbReference type="EMBL" id="SHE61141.1"/>
    </source>
</evidence>
<feature type="chain" id="PRO_5012363921" description="Carboxypeptidase regulatory-like domain-containing protein" evidence="1">
    <location>
        <begin position="19"/>
        <end position="502"/>
    </location>
</feature>
<evidence type="ECO:0000313" key="3">
    <source>
        <dbReference type="Proteomes" id="UP000184159"/>
    </source>
</evidence>
<dbReference type="SUPFAM" id="SSF49464">
    <property type="entry name" value="Carboxypeptidase regulatory domain-like"/>
    <property type="match status" value="1"/>
</dbReference>
<dbReference type="Proteomes" id="UP000184159">
    <property type="component" value="Unassembled WGS sequence"/>
</dbReference>
<sequence>MNKVNLLLVSFLSFPVFSQSINIPISNSVSEPFDIENTPGVYIDSNQTRNSDALEQEIQWRSKILQPESLSAHKNIAEGNQSSEQRTGCPVLPLDNAIYTNLQQEGDVQCYSVEIKETTKIQGVLTNIAEDVDYNLYLFQLTDENKLATLDTSVSSTARQEQVFYKAEPGIYVLAVEAKTGISKEKAIVGWLSHPEYDAQETNDKASQAYTLTSSATIQGNMDNNNDLDYYVYKTGADQNRIALKFSASDQFITELWTGSQWAAIPHNQVLAINDVSSNSSVYFLVRANTESVPATSAQYSLTVSDPDSGVTLSNVNVWNTEKLAKHDTYRNTLEGNCVVERLKKIRHCFPLSKIFAHNKLEMSGTVLDQQGLPVPYANVLLYARDGVNDLLGEPTVVTTDEQGKFMKTVKVADCSGKVDQKRLEQIGNGVSYGTLDWPELWWDIEFEERYSEYTLAVTAPNSPQGIEQKQFIHLCNATLRKMCYHLWDHNAGKEINRCTTL</sequence>
<dbReference type="AlphaFoldDB" id="A0A1M4UWM3"/>
<accession>A0A1M4UWM3</accession>
<keyword evidence="1" id="KW-0732">Signal</keyword>
<organism evidence="2 3">
    <name type="scientific">Vibrio gazogenes DSM 21264 = NBRC 103151</name>
    <dbReference type="NCBI Taxonomy" id="1123492"/>
    <lineage>
        <taxon>Bacteria</taxon>
        <taxon>Pseudomonadati</taxon>
        <taxon>Pseudomonadota</taxon>
        <taxon>Gammaproteobacteria</taxon>
        <taxon>Vibrionales</taxon>
        <taxon>Vibrionaceae</taxon>
        <taxon>Vibrio</taxon>
    </lineage>
</organism>
<dbReference type="RefSeq" id="WP_072955355.1">
    <property type="nucleotide sequence ID" value="NZ_FQUH01000002.1"/>
</dbReference>